<dbReference type="AlphaFoldDB" id="A0A9D4X886"/>
<keyword evidence="2" id="KW-1185">Reference proteome</keyword>
<dbReference type="Gramene" id="Psat04G0079100-T1">
    <property type="protein sequence ID" value="KAI5415497.1"/>
    <property type="gene ID" value="KIW84_040791"/>
</dbReference>
<dbReference type="EMBL" id="JAMSHJ010000004">
    <property type="protein sequence ID" value="KAI5415497.1"/>
    <property type="molecule type" value="Genomic_DNA"/>
</dbReference>
<proteinExistence type="predicted"/>
<gene>
    <name evidence="1" type="ORF">KIW84_040791</name>
</gene>
<comment type="caution">
    <text evidence="1">The sequence shown here is derived from an EMBL/GenBank/DDBJ whole genome shotgun (WGS) entry which is preliminary data.</text>
</comment>
<name>A0A9D4X886_PEA</name>
<protein>
    <submittedName>
        <fullName evidence="1">Uncharacterized protein</fullName>
    </submittedName>
</protein>
<evidence type="ECO:0000313" key="1">
    <source>
        <dbReference type="EMBL" id="KAI5415497.1"/>
    </source>
</evidence>
<evidence type="ECO:0000313" key="2">
    <source>
        <dbReference type="Proteomes" id="UP001058974"/>
    </source>
</evidence>
<dbReference type="Proteomes" id="UP001058974">
    <property type="component" value="Chromosome 4"/>
</dbReference>
<accession>A0A9D4X886</accession>
<sequence length="129" mass="14150">MALPPAPKIHPLNTHPTLTRAEDGIVQPRLHLTLLVTHVEPATYKQALVIPEWFTATQTEYDALMKNDIWSWWKAVKIQGTLNPGLLLASAGNTTPSGRQSRYKGLLTLACCLPQLTTLLPSPSQGSVM</sequence>
<organism evidence="1 2">
    <name type="scientific">Pisum sativum</name>
    <name type="common">Garden pea</name>
    <name type="synonym">Lathyrus oleraceus</name>
    <dbReference type="NCBI Taxonomy" id="3888"/>
    <lineage>
        <taxon>Eukaryota</taxon>
        <taxon>Viridiplantae</taxon>
        <taxon>Streptophyta</taxon>
        <taxon>Embryophyta</taxon>
        <taxon>Tracheophyta</taxon>
        <taxon>Spermatophyta</taxon>
        <taxon>Magnoliopsida</taxon>
        <taxon>eudicotyledons</taxon>
        <taxon>Gunneridae</taxon>
        <taxon>Pentapetalae</taxon>
        <taxon>rosids</taxon>
        <taxon>fabids</taxon>
        <taxon>Fabales</taxon>
        <taxon>Fabaceae</taxon>
        <taxon>Papilionoideae</taxon>
        <taxon>50 kb inversion clade</taxon>
        <taxon>NPAAA clade</taxon>
        <taxon>Hologalegina</taxon>
        <taxon>IRL clade</taxon>
        <taxon>Fabeae</taxon>
        <taxon>Lathyrus</taxon>
    </lineage>
</organism>
<reference evidence="1 2" key="1">
    <citation type="journal article" date="2022" name="Nat. Genet.">
        <title>Improved pea reference genome and pan-genome highlight genomic features and evolutionary characteristics.</title>
        <authorList>
            <person name="Yang T."/>
            <person name="Liu R."/>
            <person name="Luo Y."/>
            <person name="Hu S."/>
            <person name="Wang D."/>
            <person name="Wang C."/>
            <person name="Pandey M.K."/>
            <person name="Ge S."/>
            <person name="Xu Q."/>
            <person name="Li N."/>
            <person name="Li G."/>
            <person name="Huang Y."/>
            <person name="Saxena R.K."/>
            <person name="Ji Y."/>
            <person name="Li M."/>
            <person name="Yan X."/>
            <person name="He Y."/>
            <person name="Liu Y."/>
            <person name="Wang X."/>
            <person name="Xiang C."/>
            <person name="Varshney R.K."/>
            <person name="Ding H."/>
            <person name="Gao S."/>
            <person name="Zong X."/>
        </authorList>
    </citation>
    <scope>NUCLEOTIDE SEQUENCE [LARGE SCALE GENOMIC DNA]</scope>
    <source>
        <strain evidence="1 2">cv. Zhongwan 6</strain>
    </source>
</reference>